<evidence type="ECO:0000256" key="8">
    <source>
        <dbReference type="RuleBase" id="RU361238"/>
    </source>
</evidence>
<dbReference type="OrthoDB" id="3039123at2759"/>
<protein>
    <recommendedName>
        <fullName evidence="8">Carboxylic ester hydrolase</fullName>
        <ecNumber evidence="8">3.1.1.-</ecNumber>
    </recommendedName>
</protein>
<dbReference type="InterPro" id="IPR011118">
    <property type="entry name" value="Tannase/feruloyl_esterase"/>
</dbReference>
<evidence type="ECO:0000313" key="10">
    <source>
        <dbReference type="Proteomes" id="UP000076874"/>
    </source>
</evidence>
<evidence type="ECO:0000256" key="3">
    <source>
        <dbReference type="ARBA" id="ARBA00022723"/>
    </source>
</evidence>
<reference evidence="9 10" key="1">
    <citation type="journal article" date="2016" name="Genome Biol. Evol.">
        <title>Divergent and convergent evolution of fungal pathogenicity.</title>
        <authorList>
            <person name="Shang Y."/>
            <person name="Xiao G."/>
            <person name="Zheng P."/>
            <person name="Cen K."/>
            <person name="Zhan S."/>
            <person name="Wang C."/>
        </authorList>
    </citation>
    <scope>NUCLEOTIDE SEQUENCE [LARGE SCALE GENOMIC DNA]</scope>
    <source>
        <strain evidence="9 10">RCEF 264</strain>
    </source>
</reference>
<dbReference type="PROSITE" id="PS51257">
    <property type="entry name" value="PROKAR_LIPOPROTEIN"/>
    <property type="match status" value="1"/>
</dbReference>
<dbReference type="STRING" id="1081102.A0A167SST3"/>
<keyword evidence="4 8" id="KW-0732">Signal</keyword>
<gene>
    <name evidence="9" type="ORF">SPI_06093</name>
</gene>
<comment type="caution">
    <text evidence="9">The sequence shown here is derived from an EMBL/GenBank/DDBJ whole genome shotgun (WGS) entry which is preliminary data.</text>
</comment>
<keyword evidence="2" id="KW-0719">Serine esterase</keyword>
<organism evidence="9 10">
    <name type="scientific">Niveomyces insectorum RCEF 264</name>
    <dbReference type="NCBI Taxonomy" id="1081102"/>
    <lineage>
        <taxon>Eukaryota</taxon>
        <taxon>Fungi</taxon>
        <taxon>Dikarya</taxon>
        <taxon>Ascomycota</taxon>
        <taxon>Pezizomycotina</taxon>
        <taxon>Sordariomycetes</taxon>
        <taxon>Hypocreomycetidae</taxon>
        <taxon>Hypocreales</taxon>
        <taxon>Cordycipitaceae</taxon>
        <taxon>Niveomyces</taxon>
    </lineage>
</organism>
<dbReference type="GO" id="GO:0046872">
    <property type="term" value="F:metal ion binding"/>
    <property type="evidence" value="ECO:0007669"/>
    <property type="project" value="UniProtKB-KW"/>
</dbReference>
<dbReference type="Proteomes" id="UP000076874">
    <property type="component" value="Unassembled WGS sequence"/>
</dbReference>
<evidence type="ECO:0000256" key="4">
    <source>
        <dbReference type="ARBA" id="ARBA00022729"/>
    </source>
</evidence>
<dbReference type="AlphaFoldDB" id="A0A167SST3"/>
<dbReference type="EMBL" id="AZHD01000010">
    <property type="protein sequence ID" value="OAA59895.1"/>
    <property type="molecule type" value="Genomic_DNA"/>
</dbReference>
<keyword evidence="7" id="KW-1015">Disulfide bond</keyword>
<dbReference type="SUPFAM" id="SSF53474">
    <property type="entry name" value="alpha/beta-Hydrolases"/>
    <property type="match status" value="1"/>
</dbReference>
<dbReference type="Pfam" id="PF07519">
    <property type="entry name" value="Tannase"/>
    <property type="match status" value="1"/>
</dbReference>
<dbReference type="EC" id="3.1.1.-" evidence="8"/>
<feature type="chain" id="PRO_5007749300" description="Carboxylic ester hydrolase" evidence="8">
    <location>
        <begin position="21"/>
        <end position="584"/>
    </location>
</feature>
<evidence type="ECO:0000256" key="1">
    <source>
        <dbReference type="ARBA" id="ARBA00006249"/>
    </source>
</evidence>
<evidence type="ECO:0000256" key="5">
    <source>
        <dbReference type="ARBA" id="ARBA00022801"/>
    </source>
</evidence>
<sequence length="584" mass="60538">MGRKAATFLALAATATSASAVASTQVTTAASCMALSAPTVANATVVSMQAMQMINMPVAMANGSTMPLSFCDVNVTLTHGTVGDRVRVEVWLPLAVDWNGRFQGTGGSGFSAGLFAAALGPAIMDGYAAASTDAGLNLANFTGANTPLNRQLLNNFAMLSVHEMALVGKDLVQQFYGMPAAKSYFNGCSTGGRQGMMEAQRFPTDFDGVLAASPAINWDRLLPAELWPFSVMQQADEVVPACVLDALAGGVLAACDPLDGVTDGIVSNPGACTFDPTTLVGRGIACNATSTTITAAQASVFAKMLTGPTAPGRNQQLWYGLLPGTSPTALAGGSAPFVLGANWLGKFVLTLNPNASSSLSAQGINTVLATQQAFAAVFQQSQTLFDSIIGTDDPNLQRFQNAGGKLLSWHGLADQLVFPNGTFDYTQRVIDLMDQAAVDDFFRVFSAPGVQHCGGGAGAVPLDPLAALVAWVENGTAPDTLPARRTSVNGTTITRNLCRYPQMLVYNGGSVAGSDPNTAESWTCVPGPNQQVIAQQTASETTPPRLNVISGSAALHHYAAKAVAAASLPALLAFTALDRVKHFF</sequence>
<dbReference type="GO" id="GO:0030600">
    <property type="term" value="F:feruloyl esterase activity"/>
    <property type="evidence" value="ECO:0007669"/>
    <property type="project" value="UniProtKB-ARBA"/>
</dbReference>
<feature type="signal peptide" evidence="8">
    <location>
        <begin position="1"/>
        <end position="20"/>
    </location>
</feature>
<name>A0A167SST3_9HYPO</name>
<keyword evidence="10" id="KW-1185">Reference proteome</keyword>
<evidence type="ECO:0000256" key="6">
    <source>
        <dbReference type="ARBA" id="ARBA00022837"/>
    </source>
</evidence>
<comment type="similarity">
    <text evidence="1 8">Belongs to the tannase family.</text>
</comment>
<accession>A0A167SST3</accession>
<keyword evidence="6" id="KW-0106">Calcium</keyword>
<dbReference type="InterPro" id="IPR029058">
    <property type="entry name" value="AB_hydrolase_fold"/>
</dbReference>
<evidence type="ECO:0000256" key="7">
    <source>
        <dbReference type="ARBA" id="ARBA00023157"/>
    </source>
</evidence>
<dbReference type="PANTHER" id="PTHR33938">
    <property type="entry name" value="FERULOYL ESTERASE B-RELATED"/>
    <property type="match status" value="1"/>
</dbReference>
<evidence type="ECO:0000313" key="9">
    <source>
        <dbReference type="EMBL" id="OAA59895.1"/>
    </source>
</evidence>
<proteinExistence type="inferred from homology"/>
<evidence type="ECO:0000256" key="2">
    <source>
        <dbReference type="ARBA" id="ARBA00022487"/>
    </source>
</evidence>
<keyword evidence="5 8" id="KW-0378">Hydrolase</keyword>
<keyword evidence="3" id="KW-0479">Metal-binding</keyword>
<dbReference type="PANTHER" id="PTHR33938:SF8">
    <property type="entry name" value="CARBOXYLIC ESTER HYDROLASE"/>
    <property type="match status" value="1"/>
</dbReference>